<keyword evidence="2" id="KW-1185">Reference proteome</keyword>
<gene>
    <name evidence="1" type="ORF">WKI67_19515</name>
</gene>
<dbReference type="Proteomes" id="UP001377168">
    <property type="component" value="Unassembled WGS sequence"/>
</dbReference>
<evidence type="ECO:0000313" key="1">
    <source>
        <dbReference type="EMBL" id="MEJ8635570.1"/>
    </source>
</evidence>
<proteinExistence type="predicted"/>
<protein>
    <submittedName>
        <fullName evidence="1">MMPL family transporter</fullName>
    </submittedName>
</protein>
<comment type="caution">
    <text evidence="1">The sequence shown here is derived from an EMBL/GenBank/DDBJ whole genome shotgun (WGS) entry which is preliminary data.</text>
</comment>
<sequence>MLRRLGEWCARRCVWVIVIWLVGLAGLQVLNHAYGGDYSDNFALPGVQSTEGLDVLKAHDPAAGGYSSQIVLHDSSKPLTAYTSQMSTVIGNLQKLPDVLSAQNPLPPAGSTPPPPPPGPNVGPVSTDGETAYITVRFAVQPSTLQESYLDGVDEAVEPLRAAGVDVEYGGQLGELARPEANDHTSELIGFGVAIVVLLIGFGSVLAAVLPLVTALVSVIFGLAGLGLLAAAFTFATVSPTLATMIGIGVGIDYALFLITRHRQNLMDGADPVASAGRAVATSGRAVLVSGCTVIIALTGLSVSGISFIALLGVAAAVTVVSAVLGALTLVPALLGLFGRAIDKYHVRKPIAETDTEPGQEAHGTWHRYAMRVERRPWWFLAGGVIAIVVLAIPVFFIQLGHIGDGADPKSFTDRRAFDLMSDAFGPGSNGPLTIVIDQTSLAAADRQALASQAQKALTDVPNAALITPLKPTQDGDVLVGTAYSTQAPQDERTTELTNHLVDDALPQAVAGTSAKGYVAGTTAAQFDFLDIVSSRLPVIIAVVVALAFLIILIVFRGVLVAVKAAVLNVLSIAASYGVVVAVFQWGWGGPALGVSGTVPIESYVPMMMFAIVFGLSMDYEIFLLSRVHEAWVRTGDPKASVAHALEITARVITCAALIMVSVFAAFIVSDNIVIKMMGLGLAVSVLIDATVVRLLLVPAVMTLLGSAAWWTPRWLDRILPHVDTEGEHEKGSPVSR</sequence>
<name>A0ACC6PVS4_9ACTN</name>
<dbReference type="EMBL" id="JBBKAJ010000022">
    <property type="protein sequence ID" value="MEJ8635570.1"/>
    <property type="molecule type" value="Genomic_DNA"/>
</dbReference>
<evidence type="ECO:0000313" key="2">
    <source>
        <dbReference type="Proteomes" id="UP001377168"/>
    </source>
</evidence>
<accession>A0ACC6PVS4</accession>
<reference evidence="1" key="1">
    <citation type="submission" date="2024-03" db="EMBL/GenBank/DDBJ databases">
        <title>Novel Streptomyces species of biotechnological and ecological value are a feature of Machair soil.</title>
        <authorList>
            <person name="Prole J.R."/>
            <person name="Goodfellow M."/>
            <person name="Allenby N."/>
            <person name="Ward A.C."/>
        </authorList>
    </citation>
    <scope>NUCLEOTIDE SEQUENCE</scope>
    <source>
        <strain evidence="1">MS2.AVA.5</strain>
    </source>
</reference>
<organism evidence="1 2">
    <name type="scientific">Streptomyces achmelvichensis</name>
    <dbReference type="NCBI Taxonomy" id="3134111"/>
    <lineage>
        <taxon>Bacteria</taxon>
        <taxon>Bacillati</taxon>
        <taxon>Actinomycetota</taxon>
        <taxon>Actinomycetes</taxon>
        <taxon>Kitasatosporales</taxon>
        <taxon>Streptomycetaceae</taxon>
        <taxon>Streptomyces</taxon>
    </lineage>
</organism>